<reference evidence="2" key="1">
    <citation type="submission" date="2013-12" db="EMBL/GenBank/DDBJ databases">
        <title>A Varibaculum cambriense genome reconstructed from a premature infant gut community with otherwise low bacterial novelty that shifts toward anaerobic metabolism during the third week of life.</title>
        <authorList>
            <person name="Brown C.T."/>
            <person name="Sharon I."/>
            <person name="Thomas B.C."/>
            <person name="Castelle C.J."/>
            <person name="Morowitz M.J."/>
            <person name="Banfield J.F."/>
        </authorList>
    </citation>
    <scope>NUCLEOTIDE SEQUENCE</scope>
</reference>
<evidence type="ECO:0000256" key="1">
    <source>
        <dbReference type="SAM" id="MobiDB-lite"/>
    </source>
</evidence>
<feature type="compositionally biased region" description="Basic and acidic residues" evidence="1">
    <location>
        <begin position="1"/>
        <end position="13"/>
    </location>
</feature>
<evidence type="ECO:0000313" key="2">
    <source>
        <dbReference type="EMBL" id="ETJ38393.1"/>
    </source>
</evidence>
<dbReference type="AlphaFoldDB" id="W1Y765"/>
<dbReference type="EMBL" id="AZMM01007487">
    <property type="protein sequence ID" value="ETJ38393.1"/>
    <property type="molecule type" value="Genomic_DNA"/>
</dbReference>
<organism evidence="2">
    <name type="scientific">human gut metagenome</name>
    <dbReference type="NCBI Taxonomy" id="408170"/>
    <lineage>
        <taxon>unclassified sequences</taxon>
        <taxon>metagenomes</taxon>
        <taxon>organismal metagenomes</taxon>
    </lineage>
</organism>
<feature type="region of interest" description="Disordered" evidence="1">
    <location>
        <begin position="1"/>
        <end position="33"/>
    </location>
</feature>
<gene>
    <name evidence="2" type="ORF">Q604_UNBC07487G0001</name>
</gene>
<protein>
    <submittedName>
        <fullName evidence="2">Uncharacterized protein</fullName>
    </submittedName>
</protein>
<feature type="non-terminal residue" evidence="2">
    <location>
        <position position="1"/>
    </location>
</feature>
<name>W1Y765_9ZZZZ</name>
<sequence length="33" mass="3715">SEDHVRSSAEAKRKLMATRYTEGEPSVPIREIA</sequence>
<comment type="caution">
    <text evidence="2">The sequence shown here is derived from an EMBL/GenBank/DDBJ whole genome shotgun (WGS) entry which is preliminary data.</text>
</comment>
<proteinExistence type="predicted"/>
<accession>W1Y765</accession>